<keyword evidence="1" id="KW-0238">DNA-binding</keyword>
<dbReference type="PANTHER" id="PTHR46797:SF1">
    <property type="entry name" value="METHYLPHOSPHONATE SYNTHASE"/>
    <property type="match status" value="1"/>
</dbReference>
<evidence type="ECO:0000313" key="4">
    <source>
        <dbReference type="Proteomes" id="UP000014937"/>
    </source>
</evidence>
<proteinExistence type="predicted"/>
<dbReference type="AlphaFoldDB" id="R6WYZ7"/>
<dbReference type="InterPro" id="IPR010982">
    <property type="entry name" value="Lambda_DNA-bd_dom_sf"/>
</dbReference>
<dbReference type="Proteomes" id="UP000014937">
    <property type="component" value="Unassembled WGS sequence"/>
</dbReference>
<dbReference type="GO" id="GO:0003677">
    <property type="term" value="F:DNA binding"/>
    <property type="evidence" value="ECO:0007669"/>
    <property type="project" value="UniProtKB-KW"/>
</dbReference>
<evidence type="ECO:0000256" key="1">
    <source>
        <dbReference type="ARBA" id="ARBA00023125"/>
    </source>
</evidence>
<reference evidence="3" key="1">
    <citation type="submission" date="2012-11" db="EMBL/GenBank/DDBJ databases">
        <title>Dependencies among metagenomic species, viruses, plasmids and units of genetic variation.</title>
        <authorList>
            <person name="Nielsen H.B."/>
            <person name="Almeida M."/>
            <person name="Juncker A.S."/>
            <person name="Rasmussen S."/>
            <person name="Li J."/>
            <person name="Sunagawa S."/>
            <person name="Plichta D."/>
            <person name="Gautier L."/>
            <person name="Le Chatelier E."/>
            <person name="Peletier E."/>
            <person name="Bonde I."/>
            <person name="Nielsen T."/>
            <person name="Manichanh C."/>
            <person name="Arumugam M."/>
            <person name="Batto J."/>
            <person name="Santos M.B.Q.D."/>
            <person name="Blom N."/>
            <person name="Borruel N."/>
            <person name="Burgdorf K.S."/>
            <person name="Boumezbeur F."/>
            <person name="Casellas F."/>
            <person name="Dore J."/>
            <person name="Guarner F."/>
            <person name="Hansen T."/>
            <person name="Hildebrand F."/>
            <person name="Kaas R.S."/>
            <person name="Kennedy S."/>
            <person name="Kristiansen K."/>
            <person name="Kultima J.R."/>
            <person name="Leonard P."/>
            <person name="Levenez F."/>
            <person name="Lund O."/>
            <person name="Moumen B."/>
            <person name="Le Paslier D."/>
            <person name="Pons N."/>
            <person name="Pedersen O."/>
            <person name="Prifti E."/>
            <person name="Qin J."/>
            <person name="Raes J."/>
            <person name="Tap J."/>
            <person name="Tims S."/>
            <person name="Ussery D.W."/>
            <person name="Yamada T."/>
            <person name="MetaHit consortium"/>
            <person name="Renault P."/>
            <person name="Sicheritz-Ponten T."/>
            <person name="Bork P."/>
            <person name="Wang J."/>
            <person name="Brunak S."/>
            <person name="Ehrlich S.D."/>
        </authorList>
    </citation>
    <scope>NUCLEOTIDE SEQUENCE [LARGE SCALE GENOMIC DNA]</scope>
</reference>
<organism evidence="3 4">
    <name type="scientific">Phascolarctobacterium succinatutens CAG:287</name>
    <dbReference type="NCBI Taxonomy" id="1263101"/>
    <lineage>
        <taxon>Bacteria</taxon>
        <taxon>Bacillati</taxon>
        <taxon>Bacillota</taxon>
        <taxon>Negativicutes</taxon>
        <taxon>Acidaminococcales</taxon>
        <taxon>Acidaminococcaceae</taxon>
        <taxon>Phascolarctobacterium</taxon>
    </lineage>
</organism>
<accession>R6WYZ7</accession>
<dbReference type="GO" id="GO:0003700">
    <property type="term" value="F:DNA-binding transcription factor activity"/>
    <property type="evidence" value="ECO:0007669"/>
    <property type="project" value="TreeGrafter"/>
</dbReference>
<comment type="caution">
    <text evidence="3">The sequence shown here is derived from an EMBL/GenBank/DDBJ whole genome shotgun (WGS) entry which is preliminary data.</text>
</comment>
<dbReference type="PROSITE" id="PS50943">
    <property type="entry name" value="HTH_CROC1"/>
    <property type="match status" value="1"/>
</dbReference>
<dbReference type="InterPro" id="IPR001387">
    <property type="entry name" value="Cro/C1-type_HTH"/>
</dbReference>
<dbReference type="EMBL" id="CBGL010000112">
    <property type="protein sequence ID" value="CDD12129.1"/>
    <property type="molecule type" value="Genomic_DNA"/>
</dbReference>
<dbReference type="SUPFAM" id="SSF47413">
    <property type="entry name" value="lambda repressor-like DNA-binding domains"/>
    <property type="match status" value="1"/>
</dbReference>
<evidence type="ECO:0000313" key="3">
    <source>
        <dbReference type="EMBL" id="CDD12129.1"/>
    </source>
</evidence>
<dbReference type="HOGENOM" id="CLU_066192_4_3_9"/>
<gene>
    <name evidence="3" type="ORF">BN587_00861</name>
</gene>
<protein>
    <submittedName>
        <fullName evidence="3">Phage-like protein</fullName>
    </submittedName>
</protein>
<feature type="domain" description="HTH cro/C1-type" evidence="2">
    <location>
        <begin position="7"/>
        <end position="62"/>
    </location>
</feature>
<dbReference type="GO" id="GO:0005829">
    <property type="term" value="C:cytosol"/>
    <property type="evidence" value="ECO:0007669"/>
    <property type="project" value="TreeGrafter"/>
</dbReference>
<dbReference type="CDD" id="cd00093">
    <property type="entry name" value="HTH_XRE"/>
    <property type="match status" value="1"/>
</dbReference>
<dbReference type="Gene3D" id="1.10.260.40">
    <property type="entry name" value="lambda repressor-like DNA-binding domains"/>
    <property type="match status" value="1"/>
</dbReference>
<evidence type="ECO:0000259" key="2">
    <source>
        <dbReference type="PROSITE" id="PS50943"/>
    </source>
</evidence>
<name>R6WYZ7_9FIRM</name>
<sequence>MNIGERIKARRLELGLTADQLAERVGKNRATIYRYENGEIENMPLSIMAPLAKALGITPAELFGRSLGGDVSSSEFELIKKYRQLNASDKLEIRNMIDFKLFRYAQSSEEEESNCV</sequence>
<dbReference type="RefSeq" id="WP_021719936.1">
    <property type="nucleotide sequence ID" value="NZ_FR892784.1"/>
</dbReference>
<dbReference type="PANTHER" id="PTHR46797">
    <property type="entry name" value="HTH-TYPE TRANSCRIPTIONAL REGULATOR"/>
    <property type="match status" value="1"/>
</dbReference>
<dbReference type="Pfam" id="PF01381">
    <property type="entry name" value="HTH_3"/>
    <property type="match status" value="1"/>
</dbReference>
<dbReference type="InterPro" id="IPR050807">
    <property type="entry name" value="TransReg_Diox_bact_type"/>
</dbReference>
<dbReference type="SMART" id="SM00530">
    <property type="entry name" value="HTH_XRE"/>
    <property type="match status" value="1"/>
</dbReference>